<dbReference type="GO" id="GO:0005525">
    <property type="term" value="F:GTP binding"/>
    <property type="evidence" value="ECO:0007669"/>
    <property type="project" value="UniProtKB-KW"/>
</dbReference>
<feature type="region of interest" description="Disordered" evidence="6">
    <location>
        <begin position="23"/>
        <end position="58"/>
    </location>
</feature>
<dbReference type="InterPro" id="IPR014813">
    <property type="entry name" value="Gnl3_N_dom"/>
</dbReference>
<dbReference type="OrthoDB" id="444945at2759"/>
<organism evidence="8 9">
    <name type="scientific">Bathycoccus prasinos</name>
    <dbReference type="NCBI Taxonomy" id="41875"/>
    <lineage>
        <taxon>Eukaryota</taxon>
        <taxon>Viridiplantae</taxon>
        <taxon>Chlorophyta</taxon>
        <taxon>Mamiellophyceae</taxon>
        <taxon>Mamiellales</taxon>
        <taxon>Bathycoccaceae</taxon>
        <taxon>Bathycoccus</taxon>
    </lineage>
</organism>
<evidence type="ECO:0000256" key="6">
    <source>
        <dbReference type="SAM" id="MobiDB-lite"/>
    </source>
</evidence>
<dbReference type="Pfam" id="PF01926">
    <property type="entry name" value="MMR_HSR1"/>
    <property type="match status" value="1"/>
</dbReference>
<feature type="compositionally biased region" description="Acidic residues" evidence="6">
    <location>
        <begin position="497"/>
        <end position="518"/>
    </location>
</feature>
<feature type="compositionally biased region" description="Basic residues" evidence="6">
    <location>
        <begin position="23"/>
        <end position="33"/>
    </location>
</feature>
<evidence type="ECO:0000313" key="9">
    <source>
        <dbReference type="Proteomes" id="UP000198341"/>
    </source>
</evidence>
<dbReference type="PROSITE" id="PS51721">
    <property type="entry name" value="G_CP"/>
    <property type="match status" value="1"/>
</dbReference>
<feature type="compositionally biased region" description="Basic and acidic residues" evidence="6">
    <location>
        <begin position="530"/>
        <end position="544"/>
    </location>
</feature>
<dbReference type="InterPro" id="IPR006073">
    <property type="entry name" value="GTP-bd"/>
</dbReference>
<dbReference type="InterPro" id="IPR050755">
    <property type="entry name" value="TRAFAC_YlqF/YawG_RiboMat"/>
</dbReference>
<dbReference type="PANTHER" id="PTHR11089:SF30">
    <property type="entry name" value="GUANINE NUCLEOTIDE-BINDING PROTEIN-LIKE 3 HOMOLOG"/>
    <property type="match status" value="1"/>
</dbReference>
<keyword evidence="5" id="KW-0539">Nucleus</keyword>
<dbReference type="EMBL" id="FO082273">
    <property type="protein sequence ID" value="CCO17062.1"/>
    <property type="molecule type" value="Genomic_DNA"/>
</dbReference>
<reference evidence="8 9" key="1">
    <citation type="submission" date="2011-10" db="EMBL/GenBank/DDBJ databases">
        <authorList>
            <person name="Genoscope - CEA"/>
        </authorList>
    </citation>
    <scope>NUCLEOTIDE SEQUENCE [LARGE SCALE GENOMIC DNA]</scope>
    <source>
        <strain evidence="8 9">RCC 1105</strain>
    </source>
</reference>
<dbReference type="Gene3D" id="1.10.1580.10">
    <property type="match status" value="1"/>
</dbReference>
<feature type="domain" description="CP-type G" evidence="7">
    <location>
        <begin position="153"/>
        <end position="317"/>
    </location>
</feature>
<evidence type="ECO:0000256" key="1">
    <source>
        <dbReference type="ARBA" id="ARBA00004123"/>
    </source>
</evidence>
<dbReference type="Proteomes" id="UP000198341">
    <property type="component" value="Chromosome 6"/>
</dbReference>
<keyword evidence="2" id="KW-0547">Nucleotide-binding</keyword>
<dbReference type="FunFam" id="1.10.1580.10:FF:000002">
    <property type="entry name" value="Guanine nucleotide-binding protein-like 3 (nucleolar)-like"/>
    <property type="match status" value="1"/>
</dbReference>
<evidence type="ECO:0000313" key="8">
    <source>
        <dbReference type="EMBL" id="CCO17062.1"/>
    </source>
</evidence>
<dbReference type="RefSeq" id="XP_007512462.1">
    <property type="nucleotide sequence ID" value="XM_007512400.1"/>
</dbReference>
<feature type="compositionally biased region" description="Basic and acidic residues" evidence="6">
    <location>
        <begin position="575"/>
        <end position="584"/>
    </location>
</feature>
<dbReference type="InterPro" id="IPR027417">
    <property type="entry name" value="P-loop_NTPase"/>
</dbReference>
<comment type="subcellular location">
    <subcellularLocation>
        <location evidence="1">Nucleus</location>
    </subcellularLocation>
</comment>
<feature type="compositionally biased region" description="Acidic residues" evidence="6">
    <location>
        <begin position="585"/>
        <end position="603"/>
    </location>
</feature>
<dbReference type="GeneID" id="19015227"/>
<dbReference type="InterPro" id="IPR023179">
    <property type="entry name" value="GTP-bd_ortho_bundle_sf"/>
</dbReference>
<dbReference type="PRINTS" id="PR00326">
    <property type="entry name" value="GTP1OBG"/>
</dbReference>
<evidence type="ECO:0000256" key="2">
    <source>
        <dbReference type="ARBA" id="ARBA00022741"/>
    </source>
</evidence>
<sequence>MPKKSTKSKSKRTTLKQKYKVIRKVKEHHKKKRKEESRLKKLGIKPKKPKEIGGVPANYPYRDELIKEMKFENFRQDHIKEQKKLERNQKRAENKAKAKAGGEFEDLATMAKKKENAYEMKLKAQLAETLGSSADGMQTADDRDSDASRRAYYKEFVKVVELSDVVIQVLDARDPLACRAPEVERFVRKTNPGKRVILLLNKIDLVPKSNVEAWLKYFREELPAIAFQGNKKSKSNGGGATLLQLLKNYARNKNIKTSITVGIVGFPNVGKSSIINALTRSSTSAATGNTPGMTTKAKEIILDKHVKLLDSPGVVFSSANGESEGATALRNCIKIERLTDPIAPVHEIIQRCPQEKLMVTYKTGKWADVDDFLRQASRSMGKLKKGGIPDLVASAKVILADWNAGKIPYFTQPPKFREGHEQHASTEFVSIEAKEFDVETAYKNETSTVIAGLPENDDVDFALMSDTIGSGMMIEEHEDVLIERAQTNGGAGARNIDDDDDEENMDISEEEEAEELDDGSGKRKTSAAAKRAERAMEISKRADAKAQLGRNKQLYGNEGQYNPGQEKAKRKRMKKDKEIAKNLEQDEGDGSDFDWSEDEDVEM</sequence>
<dbReference type="PANTHER" id="PTHR11089">
    <property type="entry name" value="GTP-BINDING PROTEIN-RELATED"/>
    <property type="match status" value="1"/>
</dbReference>
<dbReference type="CDD" id="cd04178">
    <property type="entry name" value="Nucleostemin_like"/>
    <property type="match status" value="1"/>
</dbReference>
<name>K8EFZ1_9CHLO</name>
<keyword evidence="4" id="KW-0342">GTP-binding</keyword>
<evidence type="ECO:0000256" key="3">
    <source>
        <dbReference type="ARBA" id="ARBA00023054"/>
    </source>
</evidence>
<keyword evidence="9" id="KW-1185">Reference proteome</keyword>
<evidence type="ECO:0000256" key="4">
    <source>
        <dbReference type="ARBA" id="ARBA00023134"/>
    </source>
</evidence>
<dbReference type="GO" id="GO:0005730">
    <property type="term" value="C:nucleolus"/>
    <property type="evidence" value="ECO:0007669"/>
    <property type="project" value="TreeGrafter"/>
</dbReference>
<evidence type="ECO:0000256" key="5">
    <source>
        <dbReference type="ARBA" id="ARBA00023242"/>
    </source>
</evidence>
<dbReference type="SUPFAM" id="SSF52540">
    <property type="entry name" value="P-loop containing nucleoside triphosphate hydrolases"/>
    <property type="match status" value="1"/>
</dbReference>
<proteinExistence type="predicted"/>
<dbReference type="AlphaFoldDB" id="K8EFZ1"/>
<dbReference type="eggNOG" id="KOG2484">
    <property type="taxonomic scope" value="Eukaryota"/>
</dbReference>
<feature type="region of interest" description="Disordered" evidence="6">
    <location>
        <begin position="486"/>
        <end position="603"/>
    </location>
</feature>
<dbReference type="KEGG" id="bpg:Bathy06g02470"/>
<gene>
    <name evidence="8" type="ORF">Bathy06g02470</name>
</gene>
<dbReference type="Pfam" id="PF08701">
    <property type="entry name" value="GN3L_Grn1"/>
    <property type="match status" value="1"/>
</dbReference>
<dbReference type="STRING" id="41875.K8EFZ1"/>
<evidence type="ECO:0000259" key="7">
    <source>
        <dbReference type="PROSITE" id="PS51721"/>
    </source>
</evidence>
<protein>
    <recommendedName>
        <fullName evidence="7">CP-type G domain-containing protein</fullName>
    </recommendedName>
</protein>
<dbReference type="Gene3D" id="3.40.50.300">
    <property type="entry name" value="P-loop containing nucleotide triphosphate hydrolases"/>
    <property type="match status" value="1"/>
</dbReference>
<keyword evidence="3" id="KW-0175">Coiled coil</keyword>
<dbReference type="InterPro" id="IPR030378">
    <property type="entry name" value="G_CP_dom"/>
</dbReference>
<accession>K8EFZ1</accession>